<evidence type="ECO:0000256" key="1">
    <source>
        <dbReference type="SAM" id="MobiDB-lite"/>
    </source>
</evidence>
<evidence type="ECO:0000313" key="2">
    <source>
        <dbReference type="EMBL" id="KAJ7329198.1"/>
    </source>
</evidence>
<accession>A0A9Q0XTS4</accession>
<dbReference type="EMBL" id="JAPFRF010000006">
    <property type="protein sequence ID" value="KAJ7329198.1"/>
    <property type="molecule type" value="Genomic_DNA"/>
</dbReference>
<dbReference type="Proteomes" id="UP001142489">
    <property type="component" value="Unassembled WGS sequence"/>
</dbReference>
<name>A0A9Q0XTS4_9SAUR</name>
<feature type="compositionally biased region" description="Basic and acidic residues" evidence="1">
    <location>
        <begin position="135"/>
        <end position="144"/>
    </location>
</feature>
<sequence>MRVFTPRWLDTMEDDQIPCSNMHYDEALTKMVAKFLKYLAFPAAVPFKILQLQYIFEQAKQSEAVLAAPSPRGWKPKWKWSEERHGRSASALNAHVIDGSRTGTDRKKISQAGGVYSNGSPDRGRGGGGGGTYRECYRETRRTA</sequence>
<proteinExistence type="predicted"/>
<reference evidence="2" key="1">
    <citation type="journal article" date="2023" name="DNA Res.">
        <title>Chromosome-level genome assembly of Phrynocephalus forsythii using third-generation DNA sequencing and Hi-C analysis.</title>
        <authorList>
            <person name="Qi Y."/>
            <person name="Zhao W."/>
            <person name="Zhao Y."/>
            <person name="Niu C."/>
            <person name="Cao S."/>
            <person name="Zhang Y."/>
        </authorList>
    </citation>
    <scope>NUCLEOTIDE SEQUENCE</scope>
    <source>
        <tissue evidence="2">Muscle</tissue>
    </source>
</reference>
<gene>
    <name evidence="2" type="ORF">JRQ81_015372</name>
</gene>
<organism evidence="2 3">
    <name type="scientific">Phrynocephalus forsythii</name>
    <dbReference type="NCBI Taxonomy" id="171643"/>
    <lineage>
        <taxon>Eukaryota</taxon>
        <taxon>Metazoa</taxon>
        <taxon>Chordata</taxon>
        <taxon>Craniata</taxon>
        <taxon>Vertebrata</taxon>
        <taxon>Euteleostomi</taxon>
        <taxon>Lepidosauria</taxon>
        <taxon>Squamata</taxon>
        <taxon>Bifurcata</taxon>
        <taxon>Unidentata</taxon>
        <taxon>Episquamata</taxon>
        <taxon>Toxicofera</taxon>
        <taxon>Iguania</taxon>
        <taxon>Acrodonta</taxon>
        <taxon>Agamidae</taxon>
        <taxon>Agaminae</taxon>
        <taxon>Phrynocephalus</taxon>
    </lineage>
</organism>
<protein>
    <submittedName>
        <fullName evidence="2">Uncharacterized protein</fullName>
    </submittedName>
</protein>
<dbReference type="AlphaFoldDB" id="A0A9Q0XTS4"/>
<comment type="caution">
    <text evidence="2">The sequence shown here is derived from an EMBL/GenBank/DDBJ whole genome shotgun (WGS) entry which is preliminary data.</text>
</comment>
<keyword evidence="3" id="KW-1185">Reference proteome</keyword>
<evidence type="ECO:0000313" key="3">
    <source>
        <dbReference type="Proteomes" id="UP001142489"/>
    </source>
</evidence>
<feature type="region of interest" description="Disordered" evidence="1">
    <location>
        <begin position="91"/>
        <end position="144"/>
    </location>
</feature>